<gene>
    <name evidence="2" type="ORF">BDZ31_003043</name>
</gene>
<accession>A0A840IHL8</accession>
<comment type="caution">
    <text evidence="2">The sequence shown here is derived from an EMBL/GenBank/DDBJ whole genome shotgun (WGS) entry which is preliminary data.</text>
</comment>
<dbReference type="RefSeq" id="WP_183343178.1">
    <property type="nucleotide sequence ID" value="NZ_JACHNU010000004.1"/>
</dbReference>
<evidence type="ECO:0000313" key="2">
    <source>
        <dbReference type="EMBL" id="MBB4663448.1"/>
    </source>
</evidence>
<feature type="chain" id="PRO_5032709948" evidence="1">
    <location>
        <begin position="23"/>
        <end position="639"/>
    </location>
</feature>
<dbReference type="EMBL" id="JACHNU010000004">
    <property type="protein sequence ID" value="MBB4663448.1"/>
    <property type="molecule type" value="Genomic_DNA"/>
</dbReference>
<dbReference type="Proteomes" id="UP000585272">
    <property type="component" value="Unassembled WGS sequence"/>
</dbReference>
<evidence type="ECO:0000256" key="1">
    <source>
        <dbReference type="SAM" id="SignalP"/>
    </source>
</evidence>
<proteinExistence type="predicted"/>
<dbReference type="AlphaFoldDB" id="A0A840IHL8"/>
<keyword evidence="3" id="KW-1185">Reference proteome</keyword>
<name>A0A840IHL8_9ACTN</name>
<sequence>MRLLLPLALAVALLVAAPAAHASPASPIAAAAARRGAATTRGAARRGKAKKKGRARALRCPRGTVAFGSARAPQGCARPPASAGGRFDALNAALALAPRASRKAKGPSARVRKLARQLASGMLQRVQAGEPALRVVRAGAARAAGLAPASLPHGIARVASGAAAASFQGLPSSAGRSVSVKLEAGGAEAVFDAGRGVTTRIDVQTDENGDATSATMEVTDRRGSGLVFGMGEKGPPTPTCPTGAGDLPSRLRQEVIVGTIAVDGRKRYRRVVKQVIEGRWHGYVAVSARAERFDVALRGALEVRAQTESTATGKVLKREGTRTFRTALDKRGVPIGTDPASLLREMRLRGPKGRYLSSGDVREATTLVAFTAVAVGDVISELHRGDRRWYDDRACATIDFTSSPERVAKGGRADWEVVALGADGQKVADATWAPASSCGTLTASGTRGPSITLAVVDDAGRWGPEPYQPACATAEVTTTGGRPRPFDHTIFPIAKTDWRIEINVAYREDMGPGVVPTEMTGSGTVAIRHGEVTAQGDGQWSAREWAAAVDNTCGQDMMRGRDVAGRAVVGAQLNDDGTISVAFTALERPLNMAWIEIFPLEGGRRTVTNEKPFCGEPRRAKTTADITVAVTRVERPWGQ</sequence>
<keyword evidence="1" id="KW-0732">Signal</keyword>
<feature type="signal peptide" evidence="1">
    <location>
        <begin position="1"/>
        <end position="22"/>
    </location>
</feature>
<organism evidence="2 3">
    <name type="scientific">Conexibacter arvalis</name>
    <dbReference type="NCBI Taxonomy" id="912552"/>
    <lineage>
        <taxon>Bacteria</taxon>
        <taxon>Bacillati</taxon>
        <taxon>Actinomycetota</taxon>
        <taxon>Thermoleophilia</taxon>
        <taxon>Solirubrobacterales</taxon>
        <taxon>Conexibacteraceae</taxon>
        <taxon>Conexibacter</taxon>
    </lineage>
</organism>
<protein>
    <submittedName>
        <fullName evidence="2">Uncharacterized protein</fullName>
    </submittedName>
</protein>
<reference evidence="2 3" key="1">
    <citation type="submission" date="2020-08" db="EMBL/GenBank/DDBJ databases">
        <title>Genomic Encyclopedia of Archaeal and Bacterial Type Strains, Phase II (KMG-II): from individual species to whole genera.</title>
        <authorList>
            <person name="Goeker M."/>
        </authorList>
    </citation>
    <scope>NUCLEOTIDE SEQUENCE [LARGE SCALE GENOMIC DNA]</scope>
    <source>
        <strain evidence="2 3">DSM 23288</strain>
    </source>
</reference>
<evidence type="ECO:0000313" key="3">
    <source>
        <dbReference type="Proteomes" id="UP000585272"/>
    </source>
</evidence>